<dbReference type="Proteomes" id="UP000276834">
    <property type="component" value="Unassembled WGS sequence"/>
</dbReference>
<organism evidence="2 3">
    <name type="scientific">Chloebia gouldiae</name>
    <name type="common">Gouldian finch</name>
    <name type="synonym">Erythrura gouldiae</name>
    <dbReference type="NCBI Taxonomy" id="44316"/>
    <lineage>
        <taxon>Eukaryota</taxon>
        <taxon>Metazoa</taxon>
        <taxon>Chordata</taxon>
        <taxon>Craniata</taxon>
        <taxon>Vertebrata</taxon>
        <taxon>Euteleostomi</taxon>
        <taxon>Archelosauria</taxon>
        <taxon>Archosauria</taxon>
        <taxon>Dinosauria</taxon>
        <taxon>Saurischia</taxon>
        <taxon>Theropoda</taxon>
        <taxon>Coelurosauria</taxon>
        <taxon>Aves</taxon>
        <taxon>Neognathae</taxon>
        <taxon>Neoaves</taxon>
        <taxon>Telluraves</taxon>
        <taxon>Australaves</taxon>
        <taxon>Passeriformes</taxon>
        <taxon>Passeroidea</taxon>
        <taxon>Passeridae</taxon>
        <taxon>Chloebia</taxon>
    </lineage>
</organism>
<sequence>MDLFISTSAASPPRWTPTTPHRIPTRGEGSTPSSATTAWPSRPAPGPCPPGCPRARPATTARLPRQKVIKGGEGGRGDNT</sequence>
<reference evidence="2 3" key="1">
    <citation type="journal article" date="2018" name="Proc. R. Soc. B">
        <title>A non-coding region near Follistatin controls head colour polymorphism in the Gouldian finch.</title>
        <authorList>
            <person name="Toomey M.B."/>
            <person name="Marques C.I."/>
            <person name="Andrade P."/>
            <person name="Araujo P.M."/>
            <person name="Sabatino S."/>
            <person name="Gazda M.A."/>
            <person name="Afonso S."/>
            <person name="Lopes R.J."/>
            <person name="Corbo J.C."/>
            <person name="Carneiro M."/>
        </authorList>
    </citation>
    <scope>NUCLEOTIDE SEQUENCE [LARGE SCALE GENOMIC DNA]</scope>
    <source>
        <strain evidence="2">Red01</strain>
        <tissue evidence="2">Muscle</tissue>
    </source>
</reference>
<evidence type="ECO:0000313" key="2">
    <source>
        <dbReference type="EMBL" id="RLW02915.1"/>
    </source>
</evidence>
<dbReference type="AlphaFoldDB" id="A0A3L8SJ82"/>
<gene>
    <name evidence="2" type="ORF">DV515_00006756</name>
</gene>
<evidence type="ECO:0000256" key="1">
    <source>
        <dbReference type="SAM" id="MobiDB-lite"/>
    </source>
</evidence>
<feature type="compositionally biased region" description="Low complexity" evidence="1">
    <location>
        <begin position="53"/>
        <end position="63"/>
    </location>
</feature>
<proteinExistence type="predicted"/>
<comment type="caution">
    <text evidence="2">The sequence shown here is derived from an EMBL/GenBank/DDBJ whole genome shotgun (WGS) entry which is preliminary data.</text>
</comment>
<dbReference type="EMBL" id="QUSF01000017">
    <property type="protein sequence ID" value="RLW02915.1"/>
    <property type="molecule type" value="Genomic_DNA"/>
</dbReference>
<feature type="region of interest" description="Disordered" evidence="1">
    <location>
        <begin position="1"/>
        <end position="80"/>
    </location>
</feature>
<accession>A0A3L8SJ82</accession>
<protein>
    <submittedName>
        <fullName evidence="2">Uncharacterized protein</fullName>
    </submittedName>
</protein>
<name>A0A3L8SJ82_CHLGU</name>
<feature type="compositionally biased region" description="Polar residues" evidence="1">
    <location>
        <begin position="1"/>
        <end position="10"/>
    </location>
</feature>
<feature type="compositionally biased region" description="Pro residues" evidence="1">
    <location>
        <begin position="42"/>
        <end position="52"/>
    </location>
</feature>
<feature type="compositionally biased region" description="Low complexity" evidence="1">
    <location>
        <begin position="30"/>
        <end position="41"/>
    </location>
</feature>
<evidence type="ECO:0000313" key="3">
    <source>
        <dbReference type="Proteomes" id="UP000276834"/>
    </source>
</evidence>
<keyword evidence="3" id="KW-1185">Reference proteome</keyword>